<comment type="subcellular location">
    <subcellularLocation>
        <location evidence="1 8">Cytoplasm</location>
        <location evidence="1 8">Cytoskeleton</location>
    </subcellularLocation>
</comment>
<dbReference type="GO" id="GO:0099079">
    <property type="term" value="C:actin body"/>
    <property type="evidence" value="ECO:0007669"/>
    <property type="project" value="EnsemblFungi"/>
</dbReference>
<dbReference type="GO" id="GO:0030447">
    <property type="term" value="P:filamentous growth"/>
    <property type="evidence" value="ECO:0007669"/>
    <property type="project" value="EnsemblFungi"/>
</dbReference>
<comment type="function">
    <text evidence="8">F-actin-capping proteins bind in a Ca(2+)-independent manner to the fast growing ends of actin filaments (barbed end) thereby blocking the exchange of subunits at these ends. Unlike other capping proteins (such as gelsolin and severin), these proteins do not sever actin filaments.</text>
</comment>
<dbReference type="GO" id="GO:1903475">
    <property type="term" value="P:mitotic actomyosin contractile ring assembly"/>
    <property type="evidence" value="ECO:0007669"/>
    <property type="project" value="EnsemblFungi"/>
</dbReference>
<dbReference type="InterPro" id="IPR043175">
    <property type="entry name" value="CAPZB_N"/>
</dbReference>
<gene>
    <name evidence="9" type="ORF">O9G_005633</name>
</gene>
<evidence type="ECO:0000313" key="10">
    <source>
        <dbReference type="Proteomes" id="UP000030755"/>
    </source>
</evidence>
<keyword evidence="10" id="KW-1185">Reference proteome</keyword>
<dbReference type="GO" id="GO:0043332">
    <property type="term" value="C:mating projection tip"/>
    <property type="evidence" value="ECO:0007669"/>
    <property type="project" value="EnsemblFungi"/>
</dbReference>
<keyword evidence="6 8" id="KW-0009">Actin-binding</keyword>
<reference evidence="9 10" key="1">
    <citation type="journal article" date="2013" name="Curr. Biol.">
        <title>Shared signatures of parasitism and phylogenomics unite Cryptomycota and microsporidia.</title>
        <authorList>
            <person name="James T.Y."/>
            <person name="Pelin A."/>
            <person name="Bonen L."/>
            <person name="Ahrendt S."/>
            <person name="Sain D."/>
            <person name="Corradi N."/>
            <person name="Stajich J.E."/>
        </authorList>
    </citation>
    <scope>NUCLEOTIDE SEQUENCE [LARGE SCALE GENOMIC DNA]</scope>
    <source>
        <strain evidence="9 10">CSF55</strain>
    </source>
</reference>
<dbReference type="Pfam" id="PF01115">
    <property type="entry name" value="F_actin_cap_B"/>
    <property type="match status" value="1"/>
</dbReference>
<evidence type="ECO:0000256" key="2">
    <source>
        <dbReference type="ARBA" id="ARBA00006039"/>
    </source>
</evidence>
<dbReference type="OrthoDB" id="9979678at2759"/>
<keyword evidence="4 8" id="KW-0117">Actin capping</keyword>
<comment type="subunit">
    <text evidence="8">Heterodimer of an alpha and a beta subunit.</text>
</comment>
<dbReference type="GO" id="GO:0051015">
    <property type="term" value="F:actin filament binding"/>
    <property type="evidence" value="ECO:0007669"/>
    <property type="project" value="EnsemblFungi"/>
</dbReference>
<dbReference type="AlphaFoldDB" id="A0A075AZJ2"/>
<keyword evidence="7 8" id="KW-0206">Cytoskeleton</keyword>
<dbReference type="PANTHER" id="PTHR10619">
    <property type="entry name" value="F-ACTIN-CAPPING PROTEIN SUBUNIT BETA"/>
    <property type="match status" value="1"/>
</dbReference>
<dbReference type="SUPFAM" id="SSF90096">
    <property type="entry name" value="Subunits of heterodimeric actin filament capping protein Capz"/>
    <property type="match status" value="1"/>
</dbReference>
<dbReference type="InterPro" id="IPR019771">
    <property type="entry name" value="F-actin_capping_bsu_CS"/>
</dbReference>
<dbReference type="FunFam" id="1.20.58.570:FF:000001">
    <property type="entry name" value="F-actin-capping protein subunit beta"/>
    <property type="match status" value="1"/>
</dbReference>
<dbReference type="GO" id="GO:0044396">
    <property type="term" value="P:actin cortical patch organization"/>
    <property type="evidence" value="ECO:0007669"/>
    <property type="project" value="EnsemblFungi"/>
</dbReference>
<keyword evidence="5 8" id="KW-0963">Cytoplasm</keyword>
<evidence type="ECO:0000256" key="7">
    <source>
        <dbReference type="ARBA" id="ARBA00023212"/>
    </source>
</evidence>
<dbReference type="GO" id="GO:0005934">
    <property type="term" value="C:cellular bud tip"/>
    <property type="evidence" value="ECO:0007669"/>
    <property type="project" value="EnsemblFungi"/>
</dbReference>
<evidence type="ECO:0000256" key="6">
    <source>
        <dbReference type="ARBA" id="ARBA00023203"/>
    </source>
</evidence>
<accession>A0A075AZJ2</accession>
<comment type="similarity">
    <text evidence="2 8">Belongs to the F-actin-capping protein beta subunit family.</text>
</comment>
<name>A0A075AZJ2_ROZAC</name>
<dbReference type="OMA" id="WSNKYYP"/>
<dbReference type="GO" id="GO:0000142">
    <property type="term" value="C:cellular bud neck contractile ring"/>
    <property type="evidence" value="ECO:0007669"/>
    <property type="project" value="EnsemblFungi"/>
</dbReference>
<dbReference type="GO" id="GO:0005634">
    <property type="term" value="C:nucleus"/>
    <property type="evidence" value="ECO:0007669"/>
    <property type="project" value="EnsemblFungi"/>
</dbReference>
<dbReference type="EMBL" id="KE560995">
    <property type="protein sequence ID" value="EPZ34077.1"/>
    <property type="molecule type" value="Genomic_DNA"/>
</dbReference>
<sequence>MDNKLDCALDIIRRLPPVLVENSLASLIDLEPNLAESLLSTVDVPLKVRMCSVSGKEYLLCDYNRDGDSFRSPWSNAYEPEVFDEQLKPSAKLRELEELANEAFKTYKDFVYMWDLNCGFAATVAIKKVEYKLTSTVMLYIIRDGQCNLSLTGSLTRQELTVLNAKFDHISNLGTMVEDMENKLRSNLQDIYFGKTKDIVNELRGLHSLQETNHKLGLQKEIMLLMKERK</sequence>
<protein>
    <recommendedName>
        <fullName evidence="3 8">F-actin-capping protein subunit beta</fullName>
    </recommendedName>
</protein>
<dbReference type="InterPro" id="IPR037282">
    <property type="entry name" value="CapZ_alpha/beta"/>
</dbReference>
<dbReference type="GO" id="GO:0051016">
    <property type="term" value="P:barbed-end actin filament capping"/>
    <property type="evidence" value="ECO:0007669"/>
    <property type="project" value="UniProtKB-UniRule"/>
</dbReference>
<dbReference type="GO" id="GO:1904600">
    <property type="term" value="P:mating projection actin fusion focus assembly"/>
    <property type="evidence" value="ECO:0007669"/>
    <property type="project" value="EnsemblFungi"/>
</dbReference>
<dbReference type="GO" id="GO:0008290">
    <property type="term" value="C:F-actin capping protein complex"/>
    <property type="evidence" value="ECO:0007669"/>
    <property type="project" value="UniProtKB-UniRule"/>
</dbReference>
<evidence type="ECO:0000256" key="1">
    <source>
        <dbReference type="ARBA" id="ARBA00004245"/>
    </source>
</evidence>
<dbReference type="GO" id="GO:0030479">
    <property type="term" value="C:actin cortical patch"/>
    <property type="evidence" value="ECO:0007669"/>
    <property type="project" value="EnsemblFungi"/>
</dbReference>
<dbReference type="Gene3D" id="3.90.1150.210">
    <property type="entry name" value="F-actin capping protein, beta subunit"/>
    <property type="match status" value="2"/>
</dbReference>
<dbReference type="GO" id="GO:1902404">
    <property type="term" value="P:mitotic actomyosin contractile ring contraction"/>
    <property type="evidence" value="ECO:0007669"/>
    <property type="project" value="EnsemblFungi"/>
</dbReference>
<dbReference type="Gene3D" id="1.20.58.570">
    <property type="match status" value="1"/>
</dbReference>
<dbReference type="PANTHER" id="PTHR10619:SF0">
    <property type="entry name" value="F-ACTIN-CAPPING PROTEIN SUBUNIT BETA ISOFORMS 1 AND 2"/>
    <property type="match status" value="1"/>
</dbReference>
<dbReference type="InterPro" id="IPR001698">
    <property type="entry name" value="CAPZB"/>
</dbReference>
<evidence type="ECO:0000256" key="4">
    <source>
        <dbReference type="ARBA" id="ARBA00022467"/>
    </source>
</evidence>
<dbReference type="GO" id="GO:0031097">
    <property type="term" value="C:medial cortex"/>
    <property type="evidence" value="ECO:0007669"/>
    <property type="project" value="EnsemblFungi"/>
</dbReference>
<evidence type="ECO:0000256" key="8">
    <source>
        <dbReference type="RuleBase" id="RU365078"/>
    </source>
</evidence>
<organism evidence="9 10">
    <name type="scientific">Rozella allomycis (strain CSF55)</name>
    <dbReference type="NCBI Taxonomy" id="988480"/>
    <lineage>
        <taxon>Eukaryota</taxon>
        <taxon>Fungi</taxon>
        <taxon>Fungi incertae sedis</taxon>
        <taxon>Cryptomycota</taxon>
        <taxon>Cryptomycota incertae sedis</taxon>
        <taxon>Rozella</taxon>
    </lineage>
</organism>
<proteinExistence type="inferred from homology"/>
<dbReference type="HOGENOM" id="CLU_045864_1_1_1"/>
<dbReference type="PRINTS" id="PR00192">
    <property type="entry name" value="FACTINCAPB"/>
</dbReference>
<evidence type="ECO:0000313" key="9">
    <source>
        <dbReference type="EMBL" id="EPZ34077.1"/>
    </source>
</evidence>
<dbReference type="Proteomes" id="UP000030755">
    <property type="component" value="Unassembled WGS sequence"/>
</dbReference>
<evidence type="ECO:0000256" key="5">
    <source>
        <dbReference type="ARBA" id="ARBA00022490"/>
    </source>
</evidence>
<dbReference type="PROSITE" id="PS00231">
    <property type="entry name" value="F_ACTIN_CAPPING_BETA"/>
    <property type="match status" value="1"/>
</dbReference>
<dbReference type="GO" id="GO:0000131">
    <property type="term" value="C:incipient cellular bud site"/>
    <property type="evidence" value="ECO:0007669"/>
    <property type="project" value="EnsemblFungi"/>
</dbReference>
<dbReference type="InterPro" id="IPR042276">
    <property type="entry name" value="CapZ_alpha/beta_2"/>
</dbReference>
<dbReference type="STRING" id="988480.A0A075AZJ2"/>
<evidence type="ECO:0000256" key="3">
    <source>
        <dbReference type="ARBA" id="ARBA00021859"/>
    </source>
</evidence>